<protein>
    <recommendedName>
        <fullName evidence="7">U3 small nucleolar RNA-associated protein 15 C-terminal domain-containing protein</fullName>
    </recommendedName>
</protein>
<evidence type="ECO:0000256" key="5">
    <source>
        <dbReference type="ARBA" id="ARBA00023242"/>
    </source>
</evidence>
<dbReference type="InterPro" id="IPR036322">
    <property type="entry name" value="WD40_repeat_dom_sf"/>
</dbReference>
<name>A0A2V0NRD8_9CHLO</name>
<reference evidence="8 9" key="1">
    <citation type="journal article" date="2018" name="Sci. Rep.">
        <title>Raphidocelis subcapitata (=Pseudokirchneriella subcapitata) provides an insight into genome evolution and environmental adaptations in the Sphaeropleales.</title>
        <authorList>
            <person name="Suzuki S."/>
            <person name="Yamaguchi H."/>
            <person name="Nakajima N."/>
            <person name="Kawachi M."/>
        </authorList>
    </citation>
    <scope>NUCLEOTIDE SEQUENCE [LARGE SCALE GENOMIC DNA]</scope>
    <source>
        <strain evidence="8 9">NIES-35</strain>
    </source>
</reference>
<evidence type="ECO:0000313" key="9">
    <source>
        <dbReference type="Proteomes" id="UP000247498"/>
    </source>
</evidence>
<dbReference type="PROSITE" id="PS50294">
    <property type="entry name" value="WD_REPEATS_REGION"/>
    <property type="match status" value="1"/>
</dbReference>
<dbReference type="EMBL" id="BDRX01000003">
    <property type="protein sequence ID" value="GBF88130.1"/>
    <property type="molecule type" value="Genomic_DNA"/>
</dbReference>
<evidence type="ECO:0000256" key="3">
    <source>
        <dbReference type="ARBA" id="ARBA00022574"/>
    </source>
</evidence>
<comment type="caution">
    <text evidence="8">The sequence shown here is derived from an EMBL/GenBank/DDBJ whole genome shotgun (WGS) entry which is preliminary data.</text>
</comment>
<dbReference type="InterPro" id="IPR018983">
    <property type="entry name" value="U3_snoRNA-assocProt_15_C"/>
</dbReference>
<dbReference type="InParanoid" id="A0A2V0NRD8"/>
<dbReference type="PROSITE" id="PS50082">
    <property type="entry name" value="WD_REPEATS_2"/>
    <property type="match status" value="2"/>
</dbReference>
<dbReference type="PANTHER" id="PTHR19924">
    <property type="entry name" value="UTP15 U3 SMALL NUCLEOLAR RNA-ASSOCIATED PROTEIN 15 FAMILY MEMBER"/>
    <property type="match status" value="1"/>
</dbReference>
<dbReference type="Gene3D" id="2.130.10.10">
    <property type="entry name" value="YVTN repeat-like/Quinoprotein amine dehydrogenase"/>
    <property type="match status" value="2"/>
</dbReference>
<dbReference type="GO" id="GO:0005730">
    <property type="term" value="C:nucleolus"/>
    <property type="evidence" value="ECO:0007669"/>
    <property type="project" value="UniProtKB-SubCell"/>
</dbReference>
<keyword evidence="4" id="KW-0677">Repeat</keyword>
<dbReference type="FunFam" id="2.130.10.10:FF:001192">
    <property type="entry name" value="Protein SLOW WALKER 1"/>
    <property type="match status" value="1"/>
</dbReference>
<evidence type="ECO:0000256" key="1">
    <source>
        <dbReference type="ARBA" id="ARBA00004604"/>
    </source>
</evidence>
<keyword evidence="3 6" id="KW-0853">WD repeat</keyword>
<dbReference type="SMART" id="SM00320">
    <property type="entry name" value="WD40"/>
    <property type="match status" value="7"/>
</dbReference>
<dbReference type="OrthoDB" id="431715at2759"/>
<dbReference type="InterPro" id="IPR001680">
    <property type="entry name" value="WD40_rpt"/>
</dbReference>
<keyword evidence="5" id="KW-0539">Nucleus</keyword>
<dbReference type="GO" id="GO:0006364">
    <property type="term" value="P:rRNA processing"/>
    <property type="evidence" value="ECO:0007669"/>
    <property type="project" value="UniProtKB-KW"/>
</dbReference>
<dbReference type="Pfam" id="PF09384">
    <property type="entry name" value="UTP15_C"/>
    <property type="match status" value="1"/>
</dbReference>
<evidence type="ECO:0000256" key="2">
    <source>
        <dbReference type="ARBA" id="ARBA00022552"/>
    </source>
</evidence>
<dbReference type="Proteomes" id="UP000247498">
    <property type="component" value="Unassembled WGS sequence"/>
</dbReference>
<dbReference type="STRING" id="307507.A0A2V0NRD8"/>
<accession>A0A2V0NRD8</accession>
<sequence>MDYDAGTYRKLVVKQYPARSLRETAEGKYWKRFAAPSVAKQIGGVSHIDFCPQQPYHYAVTASTRVMIYDGQTRQLRRTIARFKDKAYGATWREDGKLLAAGGQDGIVQVFDPNSRNVLRQLRGHARAAHAARFAGDRTHLLSGGDDVVARWWDITAGKQVCRLAGHTDYVRSLAASPASSDAWLTGSYDHTAKLWDVRAGGSRGGGGGGAVMSLDHGAPVEDVAFFPSGGMAVTAGGNTLCIWDVLGGGRLLKRLANFQKTVTCVALSPLAGPEASAAPRLLAGSLDGHVKVFELDGFTLTHATKYPAPVLSIGISPDAGLLAAGLADGTLTVRRHARPRGGGGAGGAAAVGAGGGAAGGVGGRAARRRARLEMNASTFRYFLRGRSTRAAPGDFAVAARRRARLAPYDKMLKRFLYRDALDAALATRQAGVVDALLEELAARGGLPAALSGRDAAGLLPLVRHLARHVANPRHAATLAGVAARVVDAYAPAVATDARLDAALCALRDALAGEVRLADELAAIQGALEPILSAGLAAAPAGR</sequence>
<dbReference type="SUPFAM" id="SSF50978">
    <property type="entry name" value="WD40 repeat-like"/>
    <property type="match status" value="1"/>
</dbReference>
<proteinExistence type="predicted"/>
<comment type="subcellular location">
    <subcellularLocation>
        <location evidence="1">Nucleus</location>
        <location evidence="1">Nucleolus</location>
    </subcellularLocation>
</comment>
<evidence type="ECO:0000256" key="4">
    <source>
        <dbReference type="ARBA" id="ARBA00022737"/>
    </source>
</evidence>
<dbReference type="PANTHER" id="PTHR19924:SF26">
    <property type="entry name" value="U3 SMALL NUCLEOLAR RNA-ASSOCIATED PROTEIN 15 HOMOLOG"/>
    <property type="match status" value="1"/>
</dbReference>
<evidence type="ECO:0000256" key="6">
    <source>
        <dbReference type="PROSITE-ProRule" id="PRU00221"/>
    </source>
</evidence>
<gene>
    <name evidence="8" type="ORF">Rsub_00842</name>
</gene>
<dbReference type="GO" id="GO:0045943">
    <property type="term" value="P:positive regulation of transcription by RNA polymerase I"/>
    <property type="evidence" value="ECO:0007669"/>
    <property type="project" value="TreeGrafter"/>
</dbReference>
<evidence type="ECO:0000259" key="7">
    <source>
        <dbReference type="Pfam" id="PF09384"/>
    </source>
</evidence>
<feature type="domain" description="U3 small nucleolar RNA-associated protein 15 C-terminal" evidence="7">
    <location>
        <begin position="393"/>
        <end position="531"/>
    </location>
</feature>
<keyword evidence="2" id="KW-0698">rRNA processing</keyword>
<dbReference type="AlphaFoldDB" id="A0A2V0NRD8"/>
<organism evidence="8 9">
    <name type="scientific">Raphidocelis subcapitata</name>
    <dbReference type="NCBI Taxonomy" id="307507"/>
    <lineage>
        <taxon>Eukaryota</taxon>
        <taxon>Viridiplantae</taxon>
        <taxon>Chlorophyta</taxon>
        <taxon>core chlorophytes</taxon>
        <taxon>Chlorophyceae</taxon>
        <taxon>CS clade</taxon>
        <taxon>Sphaeropleales</taxon>
        <taxon>Selenastraceae</taxon>
        <taxon>Raphidocelis</taxon>
    </lineage>
</organism>
<dbReference type="CDD" id="cd00200">
    <property type="entry name" value="WD40"/>
    <property type="match status" value="1"/>
</dbReference>
<feature type="repeat" description="WD" evidence="6">
    <location>
        <begin position="164"/>
        <end position="201"/>
    </location>
</feature>
<dbReference type="Pfam" id="PF00400">
    <property type="entry name" value="WD40"/>
    <property type="match status" value="3"/>
</dbReference>
<feature type="repeat" description="WD" evidence="6">
    <location>
        <begin position="122"/>
        <end position="163"/>
    </location>
</feature>
<dbReference type="FunCoup" id="A0A2V0NRD8">
    <property type="interactions" value="1647"/>
</dbReference>
<keyword evidence="9" id="KW-1185">Reference proteome</keyword>
<dbReference type="InterPro" id="IPR015943">
    <property type="entry name" value="WD40/YVTN_repeat-like_dom_sf"/>
</dbReference>
<evidence type="ECO:0000313" key="8">
    <source>
        <dbReference type="EMBL" id="GBF88130.1"/>
    </source>
</evidence>